<evidence type="ECO:0000313" key="5">
    <source>
        <dbReference type="Proteomes" id="UP000001542"/>
    </source>
</evidence>
<accession>A2FB67</accession>
<evidence type="ECO:0000256" key="1">
    <source>
        <dbReference type="PROSITE-ProRule" id="PRU00023"/>
    </source>
</evidence>
<dbReference type="VEuPathDB" id="TrichDB:TVAGG3_0058000"/>
<dbReference type="PROSITE" id="PS50088">
    <property type="entry name" value="ANK_REPEAT"/>
    <property type="match status" value="2"/>
</dbReference>
<dbReference type="eggNOG" id="ENOG502SD9J">
    <property type="taxonomic scope" value="Eukaryota"/>
</dbReference>
<dbReference type="AlphaFoldDB" id="A2FB67"/>
<evidence type="ECO:0000256" key="2">
    <source>
        <dbReference type="SAM" id="Phobius"/>
    </source>
</evidence>
<dbReference type="KEGG" id="tva:4755635"/>
<keyword evidence="2" id="KW-0472">Membrane</keyword>
<dbReference type="PANTHER" id="PTHR24182:SF13">
    <property type="entry name" value="LD18443P"/>
    <property type="match status" value="1"/>
</dbReference>
<gene>
    <name evidence="4" type="ORF">TVAG_435950</name>
</gene>
<feature type="transmembrane region" description="Helical" evidence="2">
    <location>
        <begin position="244"/>
        <end position="264"/>
    </location>
</feature>
<dbReference type="Pfam" id="PF11929">
    <property type="entry name" value="DUF3447"/>
    <property type="match status" value="1"/>
</dbReference>
<proteinExistence type="predicted"/>
<dbReference type="VEuPathDB" id="TrichDB:TVAG_435950"/>
<dbReference type="SUPFAM" id="SSF48403">
    <property type="entry name" value="Ankyrin repeat"/>
    <property type="match status" value="1"/>
</dbReference>
<reference evidence="4" key="2">
    <citation type="journal article" date="2007" name="Science">
        <title>Draft genome sequence of the sexually transmitted pathogen Trichomonas vaginalis.</title>
        <authorList>
            <person name="Carlton J.M."/>
            <person name="Hirt R.P."/>
            <person name="Silva J.C."/>
            <person name="Delcher A.L."/>
            <person name="Schatz M."/>
            <person name="Zhao Q."/>
            <person name="Wortman J.R."/>
            <person name="Bidwell S.L."/>
            <person name="Alsmark U.C.M."/>
            <person name="Besteiro S."/>
            <person name="Sicheritz-Ponten T."/>
            <person name="Noel C.J."/>
            <person name="Dacks J.B."/>
            <person name="Foster P.G."/>
            <person name="Simillion C."/>
            <person name="Van de Peer Y."/>
            <person name="Miranda-Saavedra D."/>
            <person name="Barton G.J."/>
            <person name="Westrop G.D."/>
            <person name="Mueller S."/>
            <person name="Dessi D."/>
            <person name="Fiori P.L."/>
            <person name="Ren Q."/>
            <person name="Paulsen I."/>
            <person name="Zhang H."/>
            <person name="Bastida-Corcuera F.D."/>
            <person name="Simoes-Barbosa A."/>
            <person name="Brown M.T."/>
            <person name="Hayes R.D."/>
            <person name="Mukherjee M."/>
            <person name="Okumura C.Y."/>
            <person name="Schneider R."/>
            <person name="Smith A.J."/>
            <person name="Vanacova S."/>
            <person name="Villalvazo M."/>
            <person name="Haas B.J."/>
            <person name="Pertea M."/>
            <person name="Feldblyum T.V."/>
            <person name="Utterback T.R."/>
            <person name="Shu C.L."/>
            <person name="Osoegawa K."/>
            <person name="de Jong P.J."/>
            <person name="Hrdy I."/>
            <person name="Horvathova L."/>
            <person name="Zubacova Z."/>
            <person name="Dolezal P."/>
            <person name="Malik S.B."/>
            <person name="Logsdon J.M. Jr."/>
            <person name="Henze K."/>
            <person name="Gupta A."/>
            <person name="Wang C.C."/>
            <person name="Dunne R.L."/>
            <person name="Upcroft J.A."/>
            <person name="Upcroft P."/>
            <person name="White O."/>
            <person name="Salzberg S.L."/>
            <person name="Tang P."/>
            <person name="Chiu C.-H."/>
            <person name="Lee Y.-S."/>
            <person name="Embley T.M."/>
            <person name="Coombs G.H."/>
            <person name="Mottram J.C."/>
            <person name="Tachezy J."/>
            <person name="Fraser-Liggett C.M."/>
            <person name="Johnson P.J."/>
        </authorList>
    </citation>
    <scope>NUCLEOTIDE SEQUENCE [LARGE SCALE GENOMIC DNA]</scope>
    <source>
        <strain evidence="4">G3</strain>
    </source>
</reference>
<keyword evidence="5" id="KW-1185">Reference proteome</keyword>
<organism evidence="4 5">
    <name type="scientific">Trichomonas vaginalis (strain ATCC PRA-98 / G3)</name>
    <dbReference type="NCBI Taxonomy" id="412133"/>
    <lineage>
        <taxon>Eukaryota</taxon>
        <taxon>Metamonada</taxon>
        <taxon>Parabasalia</taxon>
        <taxon>Trichomonadida</taxon>
        <taxon>Trichomonadidae</taxon>
        <taxon>Trichomonas</taxon>
    </lineage>
</organism>
<keyword evidence="2" id="KW-1133">Transmembrane helix</keyword>
<sequence length="278" mass="32384">MKDDKESFIAFTETSGFDLFQRLSLELYPNYLNLIELCCYHGAVNCFKFLRTKYNFPITEKCLQYSFLSGNPEIMSECMKVMKPDDSCMRYAIISHNIDFICFLMNEHNIKISLESCCEFKNLQAFLVCLDQCFNIGCLFPYSASFNIPSLCRYLLPFCEDINKKCSNGNTALHYAVEGNSIEIIRLLLSHKAKLNEFTETGKTELHIAAENNCKEVIELLLSRNNKNYRKSDKTSKTGRGSQFLLLILFYNIYINTLYNIFYYKIIPQIQIFKILFT</sequence>
<dbReference type="STRING" id="5722.A2FB67"/>
<name>A2FB67_TRIV3</name>
<dbReference type="SMR" id="A2FB67"/>
<dbReference type="OrthoDB" id="9995210at2759"/>
<dbReference type="InterPro" id="IPR020683">
    <property type="entry name" value="DUF3447"/>
</dbReference>
<reference evidence="4" key="1">
    <citation type="submission" date="2006-10" db="EMBL/GenBank/DDBJ databases">
        <authorList>
            <person name="Amadeo P."/>
            <person name="Zhao Q."/>
            <person name="Wortman J."/>
            <person name="Fraser-Liggett C."/>
            <person name="Carlton J."/>
        </authorList>
    </citation>
    <scope>NUCLEOTIDE SEQUENCE</scope>
    <source>
        <strain evidence="4">G3</strain>
    </source>
</reference>
<dbReference type="InParanoid" id="A2FB67"/>
<dbReference type="RefSeq" id="XP_001310778.1">
    <property type="nucleotide sequence ID" value="XM_001310777.1"/>
</dbReference>
<dbReference type="InterPro" id="IPR002110">
    <property type="entry name" value="Ankyrin_rpt"/>
</dbReference>
<feature type="domain" description="DUF3447" evidence="3">
    <location>
        <begin position="55"/>
        <end position="129"/>
    </location>
</feature>
<dbReference type="Pfam" id="PF12796">
    <property type="entry name" value="Ank_2"/>
    <property type="match status" value="1"/>
</dbReference>
<dbReference type="Gene3D" id="1.25.40.20">
    <property type="entry name" value="Ankyrin repeat-containing domain"/>
    <property type="match status" value="1"/>
</dbReference>
<dbReference type="PANTHER" id="PTHR24182">
    <property type="entry name" value="ANKYRIN REPEAT AND SOCS BOX CONTAINING 4"/>
    <property type="match status" value="1"/>
</dbReference>
<dbReference type="InterPro" id="IPR036770">
    <property type="entry name" value="Ankyrin_rpt-contain_sf"/>
</dbReference>
<dbReference type="PROSITE" id="PS50297">
    <property type="entry name" value="ANK_REP_REGION"/>
    <property type="match status" value="2"/>
</dbReference>
<keyword evidence="2" id="KW-0812">Transmembrane</keyword>
<keyword evidence="1" id="KW-0040">ANK repeat</keyword>
<dbReference type="SMART" id="SM00248">
    <property type="entry name" value="ANK"/>
    <property type="match status" value="4"/>
</dbReference>
<dbReference type="EMBL" id="DS113698">
    <property type="protein sequence ID" value="EAX97848.1"/>
    <property type="molecule type" value="Genomic_DNA"/>
</dbReference>
<dbReference type="Proteomes" id="UP000001542">
    <property type="component" value="Unassembled WGS sequence"/>
</dbReference>
<protein>
    <recommendedName>
        <fullName evidence="3">DUF3447 domain-containing protein</fullName>
    </recommendedName>
</protein>
<evidence type="ECO:0000313" key="4">
    <source>
        <dbReference type="EMBL" id="EAX97848.1"/>
    </source>
</evidence>
<feature type="repeat" description="ANK" evidence="1">
    <location>
        <begin position="201"/>
        <end position="233"/>
    </location>
</feature>
<evidence type="ECO:0000259" key="3">
    <source>
        <dbReference type="Pfam" id="PF11929"/>
    </source>
</evidence>
<feature type="repeat" description="ANK" evidence="1">
    <location>
        <begin position="168"/>
        <end position="200"/>
    </location>
</feature>